<evidence type="ECO:0000313" key="2">
    <source>
        <dbReference type="Proteomes" id="UP000280395"/>
    </source>
</evidence>
<organism evidence="1 2">
    <name type="scientific">Pseudomonas syringae pv. avii</name>
    <dbReference type="NCBI Taxonomy" id="663959"/>
    <lineage>
        <taxon>Bacteria</taxon>
        <taxon>Pseudomonadati</taxon>
        <taxon>Pseudomonadota</taxon>
        <taxon>Gammaproteobacteria</taxon>
        <taxon>Pseudomonadales</taxon>
        <taxon>Pseudomonadaceae</taxon>
        <taxon>Pseudomonas</taxon>
        <taxon>Pseudomonas syringae</taxon>
    </lineage>
</organism>
<dbReference type="AlphaFoldDB" id="A0A2K4VLU2"/>
<accession>A0A2K4VLU2</accession>
<comment type="caution">
    <text evidence="1">The sequence shown here is derived from an EMBL/GenBank/DDBJ whole genome shotgun (WGS) entry which is preliminary data.</text>
</comment>
<sequence length="83" mass="8907">MLVVFYPDQALYSVAGFARSAIASAAQFLRCKAPCLSLSALKRVKKAPKTGVCPRLERPAKSAERAPQNGGFYQAAITFNAIC</sequence>
<proteinExistence type="predicted"/>
<name>A0A2K4VLU2_PSESX</name>
<dbReference type="Proteomes" id="UP000280395">
    <property type="component" value="Unassembled WGS sequence"/>
</dbReference>
<dbReference type="EMBL" id="RBUA01000245">
    <property type="protein sequence ID" value="RMU63889.1"/>
    <property type="molecule type" value="Genomic_DNA"/>
</dbReference>
<gene>
    <name evidence="1" type="ORF">ALP29_200321</name>
</gene>
<protein>
    <submittedName>
        <fullName evidence="1">Uncharacterized protein</fullName>
    </submittedName>
</protein>
<evidence type="ECO:0000313" key="1">
    <source>
        <dbReference type="EMBL" id="RMU63889.1"/>
    </source>
</evidence>
<reference evidence="1 2" key="1">
    <citation type="submission" date="2018-08" db="EMBL/GenBank/DDBJ databases">
        <title>Recombination of ecologically and evolutionarily significant loci maintains genetic cohesion in the Pseudomonas syringae species complex.</title>
        <authorList>
            <person name="Dillon M."/>
            <person name="Thakur S."/>
            <person name="Almeida R.N.D."/>
            <person name="Weir B.S."/>
            <person name="Guttman D.S."/>
        </authorList>
    </citation>
    <scope>NUCLEOTIDE SEQUENCE [LARGE SCALE GENOMIC DNA]</scope>
    <source>
        <strain evidence="1 2">ICMP 14479</strain>
    </source>
</reference>